<dbReference type="InterPro" id="IPR019949">
    <property type="entry name" value="CmoO-like"/>
</dbReference>
<dbReference type="OrthoDB" id="9780518at2"/>
<dbReference type="Gene3D" id="3.20.20.30">
    <property type="entry name" value="Luciferase-like domain"/>
    <property type="match status" value="1"/>
</dbReference>
<evidence type="ECO:0000256" key="1">
    <source>
        <dbReference type="ARBA" id="ARBA00007789"/>
    </source>
</evidence>
<dbReference type="NCBIfam" id="TIGR03558">
    <property type="entry name" value="oxido_grp_1"/>
    <property type="match status" value="1"/>
</dbReference>
<dbReference type="InterPro" id="IPR050766">
    <property type="entry name" value="Bact_Lucif_Oxidored"/>
</dbReference>
<dbReference type="Pfam" id="PF00296">
    <property type="entry name" value="Bac_luciferase"/>
    <property type="match status" value="1"/>
</dbReference>
<sequence>MIPLSVLDLSVVTTGTRPAAALRNSIDLARHVDALGYVRYWLAEHHNLASVASPAPDLMIGQIAAVTKNIRVGSGGVMLPNHAPLVVAERFKMLEALFPGRIDLGLGRAPGTDGATAHALRSRLDRREGDDFLERLQELILWETRGFPAGHPYNNVVAMPDDVPLPPIWLLGSSDYSSELAAQVGMGFAFAHHFASYDAVAAMTNYHAHFKSEGGWIAKPHGILAIAAVAAETDAEAEKLASSMDLNRLRRDRGQFLPLPSVEEALAYPYTDSERASIMRNRSRLFVGSPATIQSKLQPMLDAAKPDELMIITAVYDHDARKKSYSLLADAFGVGKKVAA</sequence>
<dbReference type="CDD" id="cd00347">
    <property type="entry name" value="Flavin_utilizing_monoxygenases"/>
    <property type="match status" value="1"/>
</dbReference>
<gene>
    <name evidence="4" type="ORF">SAMN05444171_2735</name>
</gene>
<protein>
    <recommendedName>
        <fullName evidence="2">Luciferase-like monooxygenase</fullName>
    </recommendedName>
</protein>
<dbReference type="GO" id="GO:0016705">
    <property type="term" value="F:oxidoreductase activity, acting on paired donors, with incorporation or reduction of molecular oxygen"/>
    <property type="evidence" value="ECO:0007669"/>
    <property type="project" value="InterPro"/>
</dbReference>
<dbReference type="RefSeq" id="WP_074819736.1">
    <property type="nucleotide sequence ID" value="NZ_FNTI01000001.1"/>
</dbReference>
<name>A0A1M6XFA3_9BRAD</name>
<accession>A0A1M6XFA3</accession>
<evidence type="ECO:0000313" key="4">
    <source>
        <dbReference type="EMBL" id="SEC97622.1"/>
    </source>
</evidence>
<dbReference type="GO" id="GO:0005829">
    <property type="term" value="C:cytosol"/>
    <property type="evidence" value="ECO:0007669"/>
    <property type="project" value="TreeGrafter"/>
</dbReference>
<dbReference type="Proteomes" id="UP000183208">
    <property type="component" value="Unassembled WGS sequence"/>
</dbReference>
<dbReference type="FunFam" id="3.20.20.30:FF:000002">
    <property type="entry name" value="LLM class flavin-dependent oxidoreductase"/>
    <property type="match status" value="1"/>
</dbReference>
<dbReference type="AlphaFoldDB" id="A0A1M6XFA3"/>
<organism evidence="4 5">
    <name type="scientific">Bradyrhizobium lablabi</name>
    <dbReference type="NCBI Taxonomy" id="722472"/>
    <lineage>
        <taxon>Bacteria</taxon>
        <taxon>Pseudomonadati</taxon>
        <taxon>Pseudomonadota</taxon>
        <taxon>Alphaproteobacteria</taxon>
        <taxon>Hyphomicrobiales</taxon>
        <taxon>Nitrobacteraceae</taxon>
        <taxon>Bradyrhizobium</taxon>
    </lineage>
</organism>
<evidence type="ECO:0000256" key="2">
    <source>
        <dbReference type="ARBA" id="ARBA00074555"/>
    </source>
</evidence>
<dbReference type="PANTHER" id="PTHR30137:SF6">
    <property type="entry name" value="LUCIFERASE-LIKE MONOOXYGENASE"/>
    <property type="match status" value="1"/>
</dbReference>
<comment type="similarity">
    <text evidence="1">To bacterial alkanal monooxygenase alpha and beta chains.</text>
</comment>
<dbReference type="InterPro" id="IPR036661">
    <property type="entry name" value="Luciferase-like_sf"/>
</dbReference>
<evidence type="ECO:0000313" key="5">
    <source>
        <dbReference type="Proteomes" id="UP000183208"/>
    </source>
</evidence>
<dbReference type="PANTHER" id="PTHR30137">
    <property type="entry name" value="LUCIFERASE-LIKE MONOOXYGENASE"/>
    <property type="match status" value="1"/>
</dbReference>
<dbReference type="EMBL" id="FNTI01000001">
    <property type="protein sequence ID" value="SEC97622.1"/>
    <property type="molecule type" value="Genomic_DNA"/>
</dbReference>
<dbReference type="InterPro" id="IPR011251">
    <property type="entry name" value="Luciferase-like_dom"/>
</dbReference>
<proteinExistence type="predicted"/>
<dbReference type="SUPFAM" id="SSF51679">
    <property type="entry name" value="Bacterial luciferase-like"/>
    <property type="match status" value="1"/>
</dbReference>
<evidence type="ECO:0000259" key="3">
    <source>
        <dbReference type="Pfam" id="PF00296"/>
    </source>
</evidence>
<feature type="domain" description="Luciferase-like" evidence="3">
    <location>
        <begin position="6"/>
        <end position="293"/>
    </location>
</feature>
<reference evidence="4 5" key="1">
    <citation type="submission" date="2016-10" db="EMBL/GenBank/DDBJ databases">
        <authorList>
            <person name="de Groot N.N."/>
        </authorList>
    </citation>
    <scope>NUCLEOTIDE SEQUENCE [LARGE SCALE GENOMIC DNA]</scope>
    <source>
        <strain evidence="4 5">GAS522</strain>
    </source>
</reference>